<organism evidence="6 7">
    <name type="scientific">Pelagicoccus mobilis</name>
    <dbReference type="NCBI Taxonomy" id="415221"/>
    <lineage>
        <taxon>Bacteria</taxon>
        <taxon>Pseudomonadati</taxon>
        <taxon>Verrucomicrobiota</taxon>
        <taxon>Opitutia</taxon>
        <taxon>Puniceicoccales</taxon>
        <taxon>Pelagicoccaceae</taxon>
        <taxon>Pelagicoccus</taxon>
    </lineage>
</organism>
<dbReference type="Pfam" id="PF00535">
    <property type="entry name" value="Glycos_transf_2"/>
    <property type="match status" value="1"/>
</dbReference>
<evidence type="ECO:0000256" key="2">
    <source>
        <dbReference type="ARBA" id="ARBA00022676"/>
    </source>
</evidence>
<feature type="compositionally biased region" description="Polar residues" evidence="4">
    <location>
        <begin position="1"/>
        <end position="20"/>
    </location>
</feature>
<reference evidence="6" key="1">
    <citation type="submission" date="2021-01" db="EMBL/GenBank/DDBJ databases">
        <title>Modified the classification status of verrucomicrobia.</title>
        <authorList>
            <person name="Feng X."/>
        </authorList>
    </citation>
    <scope>NUCLEOTIDE SEQUENCE</scope>
    <source>
        <strain evidence="6">KCTC 13126</strain>
    </source>
</reference>
<accession>A0A934RS75</accession>
<evidence type="ECO:0000256" key="1">
    <source>
        <dbReference type="ARBA" id="ARBA00006739"/>
    </source>
</evidence>
<dbReference type="RefSeq" id="WP_200354841.1">
    <property type="nucleotide sequence ID" value="NZ_JAENIL010000010.1"/>
</dbReference>
<evidence type="ECO:0000313" key="6">
    <source>
        <dbReference type="EMBL" id="MBK1876625.1"/>
    </source>
</evidence>
<dbReference type="InterPro" id="IPR001173">
    <property type="entry name" value="Glyco_trans_2-like"/>
</dbReference>
<dbReference type="CDD" id="cd00761">
    <property type="entry name" value="Glyco_tranf_GTA_type"/>
    <property type="match status" value="1"/>
</dbReference>
<feature type="region of interest" description="Disordered" evidence="4">
    <location>
        <begin position="1"/>
        <end position="27"/>
    </location>
</feature>
<feature type="domain" description="Glycosyltransferase 2-like" evidence="5">
    <location>
        <begin position="36"/>
        <end position="168"/>
    </location>
</feature>
<keyword evidence="3" id="KW-0808">Transferase</keyword>
<proteinExistence type="inferred from homology"/>
<dbReference type="PANTHER" id="PTHR43630">
    <property type="entry name" value="POLY-BETA-1,6-N-ACETYL-D-GLUCOSAMINE SYNTHASE"/>
    <property type="match status" value="1"/>
</dbReference>
<sequence length="317" mass="36005">MQNQPDSPASDHPSQITDSRSPIPDHRSGVASYVLVTPAYNEEALIYKTIESVIAQSHKPAEWIIVSDRSSDRTDEIVKEYAKQHPWLKLLRIEDNEEKGFARVVTNTETGIRSLSCKNYQYLGLLDADVTFQSDYFERLKSKFEESPQLGLAGGVVIDIGTPRDVFPRNKQEVPGAVQFFRRSCFESIGGLIPIPEGGWDGMTAAMARMSGFETRLCTDLVVDHHKPRNISQGGALRRKYQMGTRDYAAGYHPFFEVVKCSSRVLRERPYFLASLAWFYGYLVAALKRNTRIVPEDVVNYIRQEQLRRLFGSRTSN</sequence>
<evidence type="ECO:0000313" key="7">
    <source>
        <dbReference type="Proteomes" id="UP000617628"/>
    </source>
</evidence>
<dbReference type="SUPFAM" id="SSF53448">
    <property type="entry name" value="Nucleotide-diphospho-sugar transferases"/>
    <property type="match status" value="1"/>
</dbReference>
<protein>
    <submittedName>
        <fullName evidence="6">Glycosyltransferase family 2 protein</fullName>
    </submittedName>
</protein>
<keyword evidence="7" id="KW-1185">Reference proteome</keyword>
<dbReference type="AlphaFoldDB" id="A0A934RS75"/>
<name>A0A934RS75_9BACT</name>
<evidence type="ECO:0000256" key="3">
    <source>
        <dbReference type="ARBA" id="ARBA00022679"/>
    </source>
</evidence>
<comment type="caution">
    <text evidence="6">The sequence shown here is derived from an EMBL/GenBank/DDBJ whole genome shotgun (WGS) entry which is preliminary data.</text>
</comment>
<keyword evidence="2" id="KW-0328">Glycosyltransferase</keyword>
<dbReference type="PANTHER" id="PTHR43630:SF1">
    <property type="entry name" value="POLY-BETA-1,6-N-ACETYL-D-GLUCOSAMINE SYNTHASE"/>
    <property type="match status" value="1"/>
</dbReference>
<gene>
    <name evidence="6" type="ORF">JIN87_07085</name>
</gene>
<evidence type="ECO:0000256" key="4">
    <source>
        <dbReference type="SAM" id="MobiDB-lite"/>
    </source>
</evidence>
<dbReference type="GO" id="GO:0016757">
    <property type="term" value="F:glycosyltransferase activity"/>
    <property type="evidence" value="ECO:0007669"/>
    <property type="project" value="UniProtKB-KW"/>
</dbReference>
<dbReference type="Gene3D" id="3.90.550.10">
    <property type="entry name" value="Spore Coat Polysaccharide Biosynthesis Protein SpsA, Chain A"/>
    <property type="match status" value="1"/>
</dbReference>
<evidence type="ECO:0000259" key="5">
    <source>
        <dbReference type="Pfam" id="PF00535"/>
    </source>
</evidence>
<comment type="similarity">
    <text evidence="1">Belongs to the glycosyltransferase 2 family.</text>
</comment>
<dbReference type="Proteomes" id="UP000617628">
    <property type="component" value="Unassembled WGS sequence"/>
</dbReference>
<dbReference type="InterPro" id="IPR029044">
    <property type="entry name" value="Nucleotide-diphossugar_trans"/>
</dbReference>
<dbReference type="EMBL" id="JAENIL010000010">
    <property type="protein sequence ID" value="MBK1876625.1"/>
    <property type="molecule type" value="Genomic_DNA"/>
</dbReference>